<proteinExistence type="predicted"/>
<organism evidence="1 2">
    <name type="scientific">Anaerostipes butyraticus</name>
    <dbReference type="NCBI Taxonomy" id="645466"/>
    <lineage>
        <taxon>Bacteria</taxon>
        <taxon>Bacillati</taxon>
        <taxon>Bacillota</taxon>
        <taxon>Clostridia</taxon>
        <taxon>Lachnospirales</taxon>
        <taxon>Lachnospiraceae</taxon>
        <taxon>Anaerostipes</taxon>
    </lineage>
</organism>
<keyword evidence="2" id="KW-1185">Reference proteome</keyword>
<dbReference type="AlphaFoldDB" id="A0A916QCQ2"/>
<name>A0A916QCQ2_9FIRM</name>
<protein>
    <submittedName>
        <fullName evidence="1">Uncharacterized protein</fullName>
    </submittedName>
</protein>
<dbReference type="EMBL" id="BLYI01000050">
    <property type="protein sequence ID" value="GFO86099.1"/>
    <property type="molecule type" value="Genomic_DNA"/>
</dbReference>
<reference evidence="1" key="1">
    <citation type="submission" date="2020-06" db="EMBL/GenBank/DDBJ databases">
        <title>Characterization of fructooligosaccharide metabolism and fructooligosaccharide-degrading enzymes in human commensal butyrate producers.</title>
        <authorList>
            <person name="Tanno H."/>
            <person name="Fujii T."/>
            <person name="Hirano K."/>
            <person name="Maeno S."/>
            <person name="Tonozuka T."/>
            <person name="Sakamoto M."/>
            <person name="Ohkuma M."/>
            <person name="Tochio T."/>
            <person name="Endo A."/>
        </authorList>
    </citation>
    <scope>NUCLEOTIDE SEQUENCE</scope>
    <source>
        <strain evidence="1">JCM 17466</strain>
    </source>
</reference>
<sequence>MSVWVVIGILNYINLIVTGILTRQKELAMLNAIGIPLIFYKSICKKSTVEWLRVE</sequence>
<comment type="caution">
    <text evidence="1">The sequence shown here is derived from an EMBL/GenBank/DDBJ whole genome shotgun (WGS) entry which is preliminary data.</text>
</comment>
<accession>A0A916QCQ2</accession>
<evidence type="ECO:0000313" key="1">
    <source>
        <dbReference type="EMBL" id="GFO86099.1"/>
    </source>
</evidence>
<gene>
    <name evidence="1" type="ORF">ANBU17_24460</name>
</gene>
<dbReference type="Proteomes" id="UP000613208">
    <property type="component" value="Unassembled WGS sequence"/>
</dbReference>
<evidence type="ECO:0000313" key="2">
    <source>
        <dbReference type="Proteomes" id="UP000613208"/>
    </source>
</evidence>